<keyword evidence="14" id="KW-1185">Reference proteome</keyword>
<dbReference type="PANTHER" id="PTHR23033:SF43">
    <property type="entry name" value="APPLE DOMAIN-CONTAINING PROTEIN"/>
    <property type="match status" value="1"/>
</dbReference>
<keyword evidence="8" id="KW-0547">Nucleotide-binding</keyword>
<evidence type="ECO:0000256" key="11">
    <source>
        <dbReference type="ARBA" id="ARBA00023136"/>
    </source>
</evidence>
<evidence type="ECO:0000256" key="8">
    <source>
        <dbReference type="ARBA" id="ARBA00022741"/>
    </source>
</evidence>
<gene>
    <name evidence="13" type="ORF">CC86DRAFT_373214</name>
</gene>
<keyword evidence="7" id="KW-0812">Transmembrane</keyword>
<evidence type="ECO:0000256" key="1">
    <source>
        <dbReference type="ARBA" id="ARBA00004606"/>
    </source>
</evidence>
<evidence type="ECO:0000256" key="7">
    <source>
        <dbReference type="ARBA" id="ARBA00022692"/>
    </source>
</evidence>
<organism evidence="13 14">
    <name type="scientific">Ophiobolus disseminans</name>
    <dbReference type="NCBI Taxonomy" id="1469910"/>
    <lineage>
        <taxon>Eukaryota</taxon>
        <taxon>Fungi</taxon>
        <taxon>Dikarya</taxon>
        <taxon>Ascomycota</taxon>
        <taxon>Pezizomycotina</taxon>
        <taxon>Dothideomycetes</taxon>
        <taxon>Pleosporomycetidae</taxon>
        <taxon>Pleosporales</taxon>
        <taxon>Pleosporineae</taxon>
        <taxon>Phaeosphaeriaceae</taxon>
        <taxon>Ophiobolus</taxon>
    </lineage>
</organism>
<accession>A0A6A6ZLL3</accession>
<keyword evidence="10" id="KW-1133">Transmembrane helix</keyword>
<evidence type="ECO:0000256" key="5">
    <source>
        <dbReference type="ARBA" id="ARBA00022676"/>
    </source>
</evidence>
<feature type="domain" description="Fringe-like glycosyltransferase" evidence="12">
    <location>
        <begin position="175"/>
        <end position="261"/>
    </location>
</feature>
<evidence type="ECO:0000256" key="9">
    <source>
        <dbReference type="ARBA" id="ARBA00022968"/>
    </source>
</evidence>
<keyword evidence="5" id="KW-0328">Glycosyltransferase</keyword>
<dbReference type="Proteomes" id="UP000799424">
    <property type="component" value="Unassembled WGS sequence"/>
</dbReference>
<reference evidence="13" key="1">
    <citation type="journal article" date="2020" name="Stud. Mycol.">
        <title>101 Dothideomycetes genomes: a test case for predicting lifestyles and emergence of pathogens.</title>
        <authorList>
            <person name="Haridas S."/>
            <person name="Albert R."/>
            <person name="Binder M."/>
            <person name="Bloem J."/>
            <person name="Labutti K."/>
            <person name="Salamov A."/>
            <person name="Andreopoulos B."/>
            <person name="Baker S."/>
            <person name="Barry K."/>
            <person name="Bills G."/>
            <person name="Bluhm B."/>
            <person name="Cannon C."/>
            <person name="Castanera R."/>
            <person name="Culley D."/>
            <person name="Daum C."/>
            <person name="Ezra D."/>
            <person name="Gonzalez J."/>
            <person name="Henrissat B."/>
            <person name="Kuo A."/>
            <person name="Liang C."/>
            <person name="Lipzen A."/>
            <person name="Lutzoni F."/>
            <person name="Magnuson J."/>
            <person name="Mondo S."/>
            <person name="Nolan M."/>
            <person name="Ohm R."/>
            <person name="Pangilinan J."/>
            <person name="Park H.-J."/>
            <person name="Ramirez L."/>
            <person name="Alfaro M."/>
            <person name="Sun H."/>
            <person name="Tritt A."/>
            <person name="Yoshinaga Y."/>
            <person name="Zwiers L.-H."/>
            <person name="Turgeon B."/>
            <person name="Goodwin S."/>
            <person name="Spatafora J."/>
            <person name="Crous P."/>
            <person name="Grigoriev I."/>
        </authorList>
    </citation>
    <scope>NUCLEOTIDE SEQUENCE</scope>
    <source>
        <strain evidence="13">CBS 113818</strain>
    </source>
</reference>
<comment type="subcellular location">
    <subcellularLocation>
        <location evidence="1">Membrane</location>
        <topology evidence="1">Single-pass type II membrane protein</topology>
    </subcellularLocation>
</comment>
<evidence type="ECO:0000256" key="6">
    <source>
        <dbReference type="ARBA" id="ARBA00022679"/>
    </source>
</evidence>
<dbReference type="InterPro" id="IPR003378">
    <property type="entry name" value="Fringe-like_glycosylTrfase"/>
</dbReference>
<evidence type="ECO:0000256" key="2">
    <source>
        <dbReference type="ARBA" id="ARBA00004922"/>
    </source>
</evidence>
<evidence type="ECO:0000313" key="14">
    <source>
        <dbReference type="Proteomes" id="UP000799424"/>
    </source>
</evidence>
<comment type="pathway">
    <text evidence="2">Protein modification; protein glycosylation.</text>
</comment>
<dbReference type="EC" id="2.4.1.122" evidence="4"/>
<dbReference type="OrthoDB" id="414175at2759"/>
<keyword evidence="11" id="KW-0472">Membrane</keyword>
<dbReference type="InterPro" id="IPR026050">
    <property type="entry name" value="C1GALT1/C1GALT1_chp1"/>
</dbReference>
<dbReference type="GO" id="GO:0016020">
    <property type="term" value="C:membrane"/>
    <property type="evidence" value="ECO:0007669"/>
    <property type="project" value="UniProtKB-SubCell"/>
</dbReference>
<protein>
    <recommendedName>
        <fullName evidence="4">N-acetylgalactosaminide beta-1,3-galactosyltransferase</fullName>
        <ecNumber evidence="4">2.4.1.122</ecNumber>
    </recommendedName>
</protein>
<dbReference type="GO" id="GO:0000166">
    <property type="term" value="F:nucleotide binding"/>
    <property type="evidence" value="ECO:0007669"/>
    <property type="project" value="UniProtKB-KW"/>
</dbReference>
<evidence type="ECO:0000313" key="13">
    <source>
        <dbReference type="EMBL" id="KAF2822001.1"/>
    </source>
</evidence>
<dbReference type="GO" id="GO:0016263">
    <property type="term" value="F:glycoprotein-N-acetylgalactosamine 3-beta-galactosyltransferase activity"/>
    <property type="evidence" value="ECO:0007669"/>
    <property type="project" value="UniProtKB-EC"/>
</dbReference>
<comment type="similarity">
    <text evidence="3">Belongs to the glycosyltransferase 31 family. Beta3-Gal-T subfamily.</text>
</comment>
<keyword evidence="6" id="KW-0808">Transferase</keyword>
<dbReference type="EMBL" id="MU006235">
    <property type="protein sequence ID" value="KAF2822001.1"/>
    <property type="molecule type" value="Genomic_DNA"/>
</dbReference>
<name>A0A6A6ZLL3_9PLEO</name>
<dbReference type="Gene3D" id="3.90.550.50">
    <property type="match status" value="1"/>
</dbReference>
<keyword evidence="9" id="KW-0735">Signal-anchor</keyword>
<evidence type="ECO:0000256" key="4">
    <source>
        <dbReference type="ARBA" id="ARBA00012557"/>
    </source>
</evidence>
<dbReference type="AlphaFoldDB" id="A0A6A6ZLL3"/>
<dbReference type="PANTHER" id="PTHR23033">
    <property type="entry name" value="BETA1,3-GALACTOSYLTRANSFERASE"/>
    <property type="match status" value="1"/>
</dbReference>
<proteinExistence type="inferred from homology"/>
<evidence type="ECO:0000256" key="3">
    <source>
        <dbReference type="ARBA" id="ARBA00006462"/>
    </source>
</evidence>
<evidence type="ECO:0000259" key="12">
    <source>
        <dbReference type="Pfam" id="PF02434"/>
    </source>
</evidence>
<sequence>MLKVFGGRLARRPWRVLVPALLLIFFVYTLARRRPRHAGGDQPKHVAKTKSFFPPLEAKSANSIELDYCQNFPKHKLDEVQVVLKVSSDEGAVTKAHLSTVSSCISNLIIVGDREERLGDRQVLDILAELPKSYEVNNLDFQAYVEKKKAHTEGETVKESQRSFKLDRFKYLPMVDKAYTANPKAKWFVFLESDVYFFWDTLFRQLSQMDAAAPHYLGAPHKGSDGRYFAYGGAGFVLSQGLMKKLLPPKTASSAEVARESRLSYRFEDWVKEEQRGDAVLAYAIQNATGVKLEALHPTFSSDQLKDVMTTRDRWCVPLLSLHQLKPEQMENLWKWERTRPYNTKPFTYSSLLSYTHSFLSQGPSREWWDNLSTAPVPNDRPAHRNAASCGSECAADPACLQWSFSQTVCRHADYIKLGNSVDRENGGQGDFVSGWDTGTLRSMGFGVEGPKGERQFYEGCQDGTWLNPSVR</sequence>
<evidence type="ECO:0000256" key="10">
    <source>
        <dbReference type="ARBA" id="ARBA00022989"/>
    </source>
</evidence>
<dbReference type="Pfam" id="PF02434">
    <property type="entry name" value="Fringe"/>
    <property type="match status" value="1"/>
</dbReference>